<dbReference type="InterPro" id="IPR017748">
    <property type="entry name" value="TagF"/>
</dbReference>
<dbReference type="Pfam" id="PF09867">
    <property type="entry name" value="TagF_N"/>
    <property type="match status" value="1"/>
</dbReference>
<dbReference type="RefSeq" id="WP_171097235.1">
    <property type="nucleotide sequence ID" value="NZ_CP053084.1"/>
</dbReference>
<evidence type="ECO:0000313" key="2">
    <source>
        <dbReference type="Proteomes" id="UP000501130"/>
    </source>
</evidence>
<proteinExistence type="predicted"/>
<gene>
    <name evidence="1" type="primary">tagF</name>
    <name evidence="1" type="ORF">HKT17_01185</name>
</gene>
<protein>
    <submittedName>
        <fullName evidence="1">Type VI secretion system-associated protein TagF</fullName>
    </submittedName>
</protein>
<keyword evidence="2" id="KW-1185">Reference proteome</keyword>
<reference evidence="1 2" key="1">
    <citation type="submission" date="2020-05" db="EMBL/GenBank/DDBJ databases">
        <title>Compete genome of Limnobacter sp. SAORIC-580.</title>
        <authorList>
            <person name="Song J."/>
            <person name="Cho J.-C."/>
        </authorList>
    </citation>
    <scope>NUCLEOTIDE SEQUENCE [LARGE SCALE GENOMIC DNA]</scope>
    <source>
        <strain evidence="1 2">SAORIC-580</strain>
    </source>
</reference>
<dbReference type="EMBL" id="CP053084">
    <property type="protein sequence ID" value="QJR28418.1"/>
    <property type="molecule type" value="Genomic_DNA"/>
</dbReference>
<name>A0ABX6N2T9_9BURK</name>
<sequence>MNTHAEKLCWFGKLPCVGDFCSHNMPAGLLETLDLWLSSTMQEGQAVHGSAWTNAYFQMPVHGFVWGSRVTPEFHNNAAIGVLMPSVDKAGRAFPFVLLQELPSCSLDKLAFESLALWFQQAHTLCADALNEDWCLNKFELKSESLALCMDESASKDSIQVGDAQSHWFEIDYGGAIKAVLQCDGLLASHDFNTLLGLGTAP</sequence>
<evidence type="ECO:0000313" key="1">
    <source>
        <dbReference type="EMBL" id="QJR28418.1"/>
    </source>
</evidence>
<dbReference type="NCBIfam" id="TIGR03373">
    <property type="entry name" value="VI_minor_4"/>
    <property type="match status" value="1"/>
</dbReference>
<dbReference type="InterPro" id="IPR038225">
    <property type="entry name" value="TagF_sf"/>
</dbReference>
<dbReference type="Proteomes" id="UP000501130">
    <property type="component" value="Chromosome"/>
</dbReference>
<dbReference type="Gene3D" id="3.40.1730.10">
    <property type="entry name" value="pa0076 domain"/>
    <property type="match status" value="1"/>
</dbReference>
<accession>A0ABX6N2T9</accession>
<organism evidence="1 2">
    <name type="scientific">Limnobacter profundi</name>
    <dbReference type="NCBI Taxonomy" id="2732163"/>
    <lineage>
        <taxon>Bacteria</taxon>
        <taxon>Pseudomonadati</taxon>
        <taxon>Pseudomonadota</taxon>
        <taxon>Betaproteobacteria</taxon>
        <taxon>Burkholderiales</taxon>
        <taxon>Burkholderiaceae</taxon>
        <taxon>Limnobacter</taxon>
    </lineage>
</organism>